<evidence type="ECO:0000259" key="1">
    <source>
        <dbReference type="Pfam" id="PF13116"/>
    </source>
</evidence>
<dbReference type="AlphaFoldDB" id="A0A7V7G2U8"/>
<sequence>MYPLRLVARWTLTLLAVVLALVAVLTLLLRFALTQIDELAPRVERLLEARSGASVRLAQLEARMVGLDPTLESGGLTVTTREDDTGLPLLEVGHARMRLDTAASLRAGMPVIADARLSGLTLHLYQDEQGDWHWPDPADLPAALIEGEFDLSQMDAMVGQLLRQRAWVEDVRLVLHGRTRRLDMTAPRLLLTGDDRHAHLEGEVHLMGQEEATLQAALEVFPGPGGLRDFSAALQAEMKLDTLIDLVEVFTYGDPLQLEDASGDVTLWGRWHRGALADARLDVDVPRLALRRDDEPIVLEPFRARGQWLRGDEGWEAWLQGDASAANWAEPRELEDEKKPALPHFWHVRSDGEGWWLNTSQFELASLAAWRERVLLPEGLIRTIDALDPRGLVTGLGFGRRDGQWIAQAAVHRVEVSPLDEVPGGGPLDAWVEARDFTGRVEFIGVDGPVLRIPQVYAEPMALTHASGEVRWTYEGPRTFVSGRGLRAGWQGAEVEGGFGLAIGGGMRGGLGLDLRFRDVDAVDRPLTDWLPVDVMGEQLDAWLAEGVAGRVPAGELKLHLPLQRDGQSVPPRLRLDLAIEEGRLPFDPEWPALEALEGHLTAGIDTLEAEVHHAESLGIRGRNGRVSLADDMLRISGDLTADGEALRRYLRALPVDGMERVDDWRGEGNTAGRLELAMRLGEGGEDDFTLALDTQVALERLVYLPFDVAFRDLNGPLTWQQRNEEGGLAGRLEAGLLGGPISADIDTLEGRVELEGAMQVARLLEVGGVGGLGTRFSGRLPWRGRLTLGDSRNTFRFDSSLQGVAIDLPPPLGKTAGESRPLWLEADLDRERVEAELGGEARLRWRGLPYSDLGQGQLWFGRLPDAPIWPEREGWEATFYQSRLDLREWVSALTPMTGSGAETLSGAEAVNRLRIEAACLVGPREGCLGPMTFEARPRADAGWRVDLEGSLLEGHFDYRPAVDAALDIALERLTLDGLLPAQTGGTGELLEELDVPPDPTPLPAWIAELPNGRLRIADIRYQGRDMGPLTTRWESEPERLVLGPLGLTLGRVSATGELVWESAGPDDSLTRSRFNLDGSDLGSALEVLGQPVSIRSGEARVRSQLAWPGPPWQFALARSRGSLDVELRDGRFVQLESPTARLVGLLNVDNLLRRLRMDFSDVTGQGTAFDRVSGAATLYEGVLETNGPVRIDGPATTFTLDGTVDLARRELDQHLSVTVPVSSNLPLAAVIAGAPVVGGALFIADRLFGRVLDRATRIHYRVRGPWTSPEIKLETAE</sequence>
<organism evidence="2 3">
    <name type="scientific">Billgrantia pellis</name>
    <dbReference type="NCBI Taxonomy" id="2606936"/>
    <lineage>
        <taxon>Bacteria</taxon>
        <taxon>Pseudomonadati</taxon>
        <taxon>Pseudomonadota</taxon>
        <taxon>Gammaproteobacteria</taxon>
        <taxon>Oceanospirillales</taxon>
        <taxon>Halomonadaceae</taxon>
        <taxon>Billgrantia</taxon>
    </lineage>
</organism>
<feature type="domain" description="YhdP central" evidence="1">
    <location>
        <begin position="4"/>
        <end position="1272"/>
    </location>
</feature>
<name>A0A7V7G2U8_9GAMM</name>
<accession>A0A7V7G2U8</accession>
<protein>
    <submittedName>
        <fullName evidence="2">DUF3971 domain-containing protein</fullName>
    </submittedName>
</protein>
<proteinExistence type="predicted"/>
<dbReference type="InterPro" id="IPR011836">
    <property type="entry name" value="YhdP"/>
</dbReference>
<dbReference type="RefSeq" id="WP_149326433.1">
    <property type="nucleotide sequence ID" value="NZ_VTPY01000001.1"/>
</dbReference>
<dbReference type="Proteomes" id="UP000486760">
    <property type="component" value="Unassembled WGS sequence"/>
</dbReference>
<dbReference type="Pfam" id="PF13116">
    <property type="entry name" value="YhdP"/>
    <property type="match status" value="1"/>
</dbReference>
<dbReference type="PANTHER" id="PTHR38690">
    <property type="entry name" value="PROTEASE-RELATED"/>
    <property type="match status" value="1"/>
</dbReference>
<gene>
    <name evidence="2" type="ORF">F0A17_00735</name>
</gene>
<reference evidence="2 3" key="1">
    <citation type="submission" date="2019-08" db="EMBL/GenBank/DDBJ databases">
        <title>Bioinformatics analysis of the strain L3 and L5.</title>
        <authorList>
            <person name="Li X."/>
        </authorList>
    </citation>
    <scope>NUCLEOTIDE SEQUENCE [LARGE SCALE GENOMIC DNA]</scope>
    <source>
        <strain evidence="2 3">L5</strain>
    </source>
</reference>
<dbReference type="EMBL" id="VTPY01000001">
    <property type="protein sequence ID" value="KAA0014220.1"/>
    <property type="molecule type" value="Genomic_DNA"/>
</dbReference>
<evidence type="ECO:0000313" key="3">
    <source>
        <dbReference type="Proteomes" id="UP000486760"/>
    </source>
</evidence>
<keyword evidence="3" id="KW-1185">Reference proteome</keyword>
<dbReference type="PANTHER" id="PTHR38690:SF1">
    <property type="entry name" value="PROTEASE"/>
    <property type="match status" value="1"/>
</dbReference>
<comment type="caution">
    <text evidence="2">The sequence shown here is derived from an EMBL/GenBank/DDBJ whole genome shotgun (WGS) entry which is preliminary data.</text>
</comment>
<evidence type="ECO:0000313" key="2">
    <source>
        <dbReference type="EMBL" id="KAA0014220.1"/>
    </source>
</evidence>
<dbReference type="InterPro" id="IPR025263">
    <property type="entry name" value="YhdP_central"/>
</dbReference>